<feature type="domain" description="Formyl transferase N-terminal" evidence="1">
    <location>
        <begin position="67"/>
        <end position="140"/>
    </location>
</feature>
<evidence type="ECO:0000259" key="1">
    <source>
        <dbReference type="Pfam" id="PF00551"/>
    </source>
</evidence>
<organism evidence="3 4">
    <name type="scientific">Candidatus Dojkabacteria bacterium</name>
    <dbReference type="NCBI Taxonomy" id="2099670"/>
    <lineage>
        <taxon>Bacteria</taxon>
        <taxon>Candidatus Dojkabacteria</taxon>
    </lineage>
</organism>
<feature type="non-terminal residue" evidence="3">
    <location>
        <position position="1"/>
    </location>
</feature>
<name>A0A955KWM7_9BACT</name>
<evidence type="ECO:0000313" key="4">
    <source>
        <dbReference type="Proteomes" id="UP000748332"/>
    </source>
</evidence>
<reference evidence="3" key="1">
    <citation type="submission" date="2020-04" db="EMBL/GenBank/DDBJ databases">
        <authorList>
            <person name="Zhang T."/>
        </authorList>
    </citation>
    <scope>NUCLEOTIDE SEQUENCE</scope>
    <source>
        <strain evidence="3">HKST-UBA16</strain>
    </source>
</reference>
<dbReference type="Proteomes" id="UP000748332">
    <property type="component" value="Unassembled WGS sequence"/>
</dbReference>
<dbReference type="InterPro" id="IPR002376">
    <property type="entry name" value="Formyl_transf_N"/>
</dbReference>
<dbReference type="SUPFAM" id="SSF50486">
    <property type="entry name" value="FMT C-terminal domain-like"/>
    <property type="match status" value="1"/>
</dbReference>
<protein>
    <recommendedName>
        <fullName evidence="5">Methionyl-tRNA formyltransferase</fullName>
    </recommendedName>
</protein>
<sequence>SNIADFCISNDLNYFVFNSVKSKEVFDILIRTYHDFLLVIGLSQLIPSEILDLSMHHTKNNSRFSESHGAIGMHPTLLPIGRGRAPIPWTILKELKNTGVSVFFLDNGADTGPIISQDIFQISDIETAYTLFNKVADSHYQLGKIISLYLAEKKVRSVIQDELQVSVWPKRIPRDGWIDFENKSIDIVRLVNATTHPYPGSFFVYKDQTIIVSDASISLCNYRIEKSLPGLILEVDQSGCPHICTTDGVVRLCTRNQDVDYQIGEYISSYQTKVLDNNA</sequence>
<evidence type="ECO:0008006" key="5">
    <source>
        <dbReference type="Google" id="ProtNLM"/>
    </source>
</evidence>
<proteinExistence type="predicted"/>
<dbReference type="InterPro" id="IPR011034">
    <property type="entry name" value="Formyl_transferase-like_C_sf"/>
</dbReference>
<gene>
    <name evidence="3" type="ORF">KC622_03090</name>
</gene>
<dbReference type="InterPro" id="IPR036477">
    <property type="entry name" value="Formyl_transf_N_sf"/>
</dbReference>
<dbReference type="PANTHER" id="PTHR11138:SF5">
    <property type="entry name" value="METHIONYL-TRNA FORMYLTRANSFERASE, MITOCHONDRIAL"/>
    <property type="match status" value="1"/>
</dbReference>
<dbReference type="AlphaFoldDB" id="A0A955KWM7"/>
<dbReference type="GO" id="GO:0004479">
    <property type="term" value="F:methionyl-tRNA formyltransferase activity"/>
    <property type="evidence" value="ECO:0007669"/>
    <property type="project" value="TreeGrafter"/>
</dbReference>
<dbReference type="GO" id="GO:0005829">
    <property type="term" value="C:cytosol"/>
    <property type="evidence" value="ECO:0007669"/>
    <property type="project" value="TreeGrafter"/>
</dbReference>
<dbReference type="SUPFAM" id="SSF53328">
    <property type="entry name" value="Formyltransferase"/>
    <property type="match status" value="1"/>
</dbReference>
<dbReference type="InterPro" id="IPR005793">
    <property type="entry name" value="Formyl_trans_C"/>
</dbReference>
<reference evidence="3" key="2">
    <citation type="journal article" date="2021" name="Microbiome">
        <title>Successional dynamics and alternative stable states in a saline activated sludge microbial community over 9 years.</title>
        <authorList>
            <person name="Wang Y."/>
            <person name="Ye J."/>
            <person name="Ju F."/>
            <person name="Liu L."/>
            <person name="Boyd J.A."/>
            <person name="Deng Y."/>
            <person name="Parks D.H."/>
            <person name="Jiang X."/>
            <person name="Yin X."/>
            <person name="Woodcroft B.J."/>
            <person name="Tyson G.W."/>
            <person name="Hugenholtz P."/>
            <person name="Polz M.F."/>
            <person name="Zhang T."/>
        </authorList>
    </citation>
    <scope>NUCLEOTIDE SEQUENCE</scope>
    <source>
        <strain evidence="3">HKST-UBA16</strain>
    </source>
</reference>
<dbReference type="Pfam" id="PF02911">
    <property type="entry name" value="Formyl_trans_C"/>
    <property type="match status" value="1"/>
</dbReference>
<evidence type="ECO:0000313" key="3">
    <source>
        <dbReference type="EMBL" id="MCA9375290.1"/>
    </source>
</evidence>
<feature type="domain" description="Formyl transferase C-terminal" evidence="2">
    <location>
        <begin position="174"/>
        <end position="252"/>
    </location>
</feature>
<dbReference type="EMBL" id="JAGQLM010000136">
    <property type="protein sequence ID" value="MCA9375290.1"/>
    <property type="molecule type" value="Genomic_DNA"/>
</dbReference>
<dbReference type="Gene3D" id="3.40.50.12230">
    <property type="match status" value="1"/>
</dbReference>
<comment type="caution">
    <text evidence="3">The sequence shown here is derived from an EMBL/GenBank/DDBJ whole genome shotgun (WGS) entry which is preliminary data.</text>
</comment>
<evidence type="ECO:0000259" key="2">
    <source>
        <dbReference type="Pfam" id="PF02911"/>
    </source>
</evidence>
<dbReference type="Pfam" id="PF00551">
    <property type="entry name" value="Formyl_trans_N"/>
    <property type="match status" value="1"/>
</dbReference>
<accession>A0A955KWM7</accession>
<dbReference type="PANTHER" id="PTHR11138">
    <property type="entry name" value="METHIONYL-TRNA FORMYLTRANSFERASE"/>
    <property type="match status" value="1"/>
</dbReference>